<dbReference type="GO" id="GO:0005874">
    <property type="term" value="C:microtubule"/>
    <property type="evidence" value="ECO:0007669"/>
    <property type="project" value="UniProtKB-KW"/>
</dbReference>
<dbReference type="SMART" id="SM00382">
    <property type="entry name" value="AAA"/>
    <property type="match status" value="3"/>
</dbReference>
<dbReference type="Gene3D" id="1.10.287.2620">
    <property type="match status" value="1"/>
</dbReference>
<dbReference type="FunFam" id="1.20.58.1120:FF:000007">
    <property type="entry name" value="Dynein heavy chain 4"/>
    <property type="match status" value="1"/>
</dbReference>
<dbReference type="Gene3D" id="3.40.50.300">
    <property type="entry name" value="P-loop containing nucleotide triphosphate hydrolases"/>
    <property type="match status" value="4"/>
</dbReference>
<dbReference type="SUPFAM" id="SSF52540">
    <property type="entry name" value="P-loop containing nucleoside triphosphate hydrolases"/>
    <property type="match status" value="3"/>
</dbReference>
<dbReference type="InterPro" id="IPR024743">
    <property type="entry name" value="Dynein_HC_stalk"/>
</dbReference>
<evidence type="ECO:0000256" key="1">
    <source>
        <dbReference type="ARBA" id="ARBA00004611"/>
    </source>
</evidence>
<feature type="coiled-coil region" evidence="16">
    <location>
        <begin position="2438"/>
        <end position="2490"/>
    </location>
</feature>
<dbReference type="FunFam" id="3.40.50.300:FF:000063">
    <property type="entry name" value="dynein heavy chain 6, axonemal"/>
    <property type="match status" value="1"/>
</dbReference>
<feature type="compositionally biased region" description="Polar residues" evidence="17">
    <location>
        <begin position="53"/>
        <end position="62"/>
    </location>
</feature>
<dbReference type="InterPro" id="IPR027417">
    <property type="entry name" value="P-loop_NTPase"/>
</dbReference>
<dbReference type="Pfam" id="PF12774">
    <property type="entry name" value="AAA_6"/>
    <property type="match status" value="1"/>
</dbReference>
<dbReference type="InterPro" id="IPR024317">
    <property type="entry name" value="Dynein_heavy_chain_D4_dom"/>
</dbReference>
<sequence length="2994" mass="333617">MAQVSERSQALLQLHELQERVYYSGWPAASTSSVGNHTLKQGPASSLAARITPSGTLGSSNAKPDAAKRSSGSAQTPPEDGLAYLSALDKYQQIPKPAGFVYLRRVAATPADYNPYSLRIVLFPEADRNEIYTMSAEGVTLRFGAQTAELTDLRRWREERRCFLILKQKKLFSHFWMWKGFRIWRKTVTSMKIARAKHALVKKLFQISSVLQGPLGKVRRLCLTLEAINFLSLTDAKLPHDLQDLMTGQEAARQAAHQQEQSRSVKNTTAKQHILSTALVAEPRTPENFPYMANAAHRSEVWRLQCFVKHCDYVLTDSLHQVLMSSLQALLEVLRPAPEPSKQPGSPAVSKTTNKGQACVFTVQVVLAKSGPVKMVPAPGEHRAALERLMTSWSEAVSATARLWNTSGISEFLIEQEGDKLDPATPFAELLDRPQGFLMSQQILASLQSGFDLAEAHLQSLQPLMDNIAGTTAASLDALCSQYLHYWRQARLSPEASERRLSLAASKPSAHSAHTPDEQADTGISPPSAKQSIKISDLENFIKRIEQQIGAIKALQDQEDIGFLRLSLADLKTALIPKPAWLQSEIAQRLPSLAADLYNMFIADVHLATTTLRSHATCAEEYVEQLKFLDSLEGRLPQLHATAAEISELYALIKARSYPVSDLDAASFRTISTDFDAMLTLIKAVKDARSSMTEKFGEELNEDMAAVESTATEVKTAAMADMVLDVSSDAEIIMSYLKKLQDQLASTQKDAQRVAAFRAVLEIEHIPSAILADATEEVDLRLLLWSSDQQWGILLSKWLATPFRQLALTTLESSVAAFQKMLPRMEQRLPANEVLGQLRSKVEVARRLLPILQALSNTALRKHHWDLIASIVGSQDIQDQFTTPQQLLKLQVDANKETIIQISLEATQEAALETTLAQVTSKVFGLEIPISPYKDYKDAYTLGNLEHIFAVLDDSIMTVATLLASRYVTRVREPVAKLEHDMKRLGQVLEAWMGCQKSWTHLESIFIAPDIQRQLPHEARAFLQVDRQYRDLMVRISYNANAMAASNIPGLLESFKRNLEVLEGIYKELEDYLEMKRMAFPRFYFLSNNELLEALAQAKTTEAIQQHVAKSFEGIASLNMTDDTKNIDINGILSHQGEEISLRKPLRTRGGVELWMAQLEASIAYTLRKATKACFQSYPEGEIVGWLLQQTAQLGAVVHQIMWCQAVEAALDQQQTKLHLSRCLDNTRIQLAELSRASRGHLTSLQRVSLMCMITLDVHMRDVTENLIKNGITSTNDFSWQSQLRYDWTNGADDILVRQVNARFVYGFEYLGAQTRLVSTPMTERCFLTMTSAFHLKLGAAPSGPAGTGKTEIVKDLAKALGMQCLVFNCGDSLDYRFMSRFFAGLAQSGTWACFDEFNRIDEEVLSVVAQQLLTIQNALRAEMSKFNFEGRTIRLLPSLFVAITMNPSYAGRSPLPDNLVDLFRPIAMTVIDYEPVAEVLLFAGGFDTSHELAKKLVLMFRLCTEQLSQQDHYDFGMRALKPVITAAEHLRRAHPAQSEESIFVQAISQANLPKVVGLDEDLLWDLLLDVFPSVTRADQDQAIMRAALEDALPLQGLAPAPALVEKALQLQDSLSMRFGVMLLGPAGSGKTTCCKILQEACNAISSADSSDIVKRVQMYTCNPKCVSMGELYGEQSTLTGEWKDGLAGCLIKEAVNDISNSRKWIVFDGPVDALWIENMNSVLDDNCTLCLPNGERIKLNIEAMSIVFEVSDLTAASPATISRCAMVHMPEDTITWRELLKAWQSSSLVQSLPIDVQSALEHMGSDTIPQGLVWLQQNARESYPRPAVARVASVIALLTAMFTEAAKDHGYLKVLTAQQYYVFAFSWGLGGDLPPASRSKFGTFVKDLFEFLELPQGMTVFDMAIRPGATESGLQTWTTPSMPQALPEAGQELFVPSPDVDCFTTLFQLLATGTMGPMIVGPRGVGKSSLIRCCLRSLEDPAGIVWKNLRFCARTQACNVQTLLEAGLEKKRRTKLGPPVGSRVVVFVDDVNLPQPDAFGAKPPLELLRQLKDRKGMHDRDGWYWKEVEDVSVVAASTPGSAAGQLISSRLARHFTLIHRAAPTQTILRTIVTDMLEKLFQHISDDLQAVKFPVAEASMALCQEASATFLPTPKKQHYSFNTRHVFETVKGCLMISPRRCTNSGVLVDLWEHESLRVFHDGLSDPEDQRMLKRMVTRIKQEHFVDIELAANRQKIKHFGDYLSDELAPSSRPYQEIEDSTGIPAVLERYQDVHNSSAAAPMKLVLFEDATEQMGRILRGEFFSQQRLQYPGISNNCHVLWYQDWPAPALHAVSTKLLSPLETNSLTLDQALTELSVDVHRTVGTLAGKFQQATRRQALTTPRCFLDFVSLFVKLYEAKQADNAAVMDRLEVGIGRLQGTNQVVDHMRHELTELQPVVEERKRAAEALLAEIQVEQRRAEEIKASVSADAKEVRAKAAETRSLAEDAKRELDEALPALQAAVESLNGLNKSDITEIKSFAKPPPLVQMTLEAVSTLKEEKPDWDSAKRMLADASFMRSLIDFDKGHISEDCMRRLHKYLDNPDFTPESVGKQSRAAMSLCMWVRSIASYDHVAKIVEPKREKLQQTETALNKANAKLREKQDAAAAMDLQVEKLQEQLVAAQEDQSRLRAQATVTEARLARATQLLSALADEGKRWQKASTDMHDSMKLLIGDTFISAACVTYFGAFTTSFRQELLNSWCTSCRAKDVLVSEKFRLQDHMASNIELREWLLWGLPTDNASIENAICTRHSQRCPLMLDPQGQADAWVKAMEATAGLQVLKQSQPGYTHQLESCVRDGNPVLIEHVEGTLDPFLTPLLLKQVKLESGRQMVKLGESNVELHVNFRLYLSTRSAHPHYPLHVFSKVNVINFTVTASGLEDQLLGDVVRQERPELEQQHDLLIGSLSADSRQLEDLDKRMLSLLTEAQGTILDDESLINTLNSSKAMSDIVGKRCAF</sequence>
<keyword evidence="7" id="KW-0970">Cilium biogenesis/degradation</keyword>
<feature type="region of interest" description="Disordered" evidence="17">
    <location>
        <begin position="498"/>
        <end position="530"/>
    </location>
</feature>
<dbReference type="Pfam" id="PF17852">
    <property type="entry name" value="Dynein_AAA_lid"/>
    <property type="match status" value="1"/>
</dbReference>
<evidence type="ECO:0000259" key="18">
    <source>
        <dbReference type="SMART" id="SM00382"/>
    </source>
</evidence>
<dbReference type="GO" id="GO:0030030">
    <property type="term" value="P:cell projection organization"/>
    <property type="evidence" value="ECO:0007669"/>
    <property type="project" value="UniProtKB-KW"/>
</dbReference>
<dbReference type="InterPro" id="IPR035699">
    <property type="entry name" value="AAA_6"/>
</dbReference>
<dbReference type="PANTHER" id="PTHR45703">
    <property type="entry name" value="DYNEIN HEAVY CHAIN"/>
    <property type="match status" value="1"/>
</dbReference>
<dbReference type="InterPro" id="IPR035706">
    <property type="entry name" value="AAA_9"/>
</dbReference>
<dbReference type="Pfam" id="PF17857">
    <property type="entry name" value="AAA_lid_1"/>
    <property type="match status" value="1"/>
</dbReference>
<evidence type="ECO:0000313" key="20">
    <source>
        <dbReference type="Proteomes" id="UP001485043"/>
    </source>
</evidence>
<dbReference type="GO" id="GO:0003774">
    <property type="term" value="F:cytoskeletal motor activity"/>
    <property type="evidence" value="ECO:0007669"/>
    <property type="project" value="UniProtKB-ARBA"/>
</dbReference>
<keyword evidence="13" id="KW-0505">Motor protein</keyword>
<evidence type="ECO:0000256" key="7">
    <source>
        <dbReference type="ARBA" id="ARBA00022794"/>
    </source>
</evidence>
<evidence type="ECO:0000256" key="15">
    <source>
        <dbReference type="ARBA" id="ARBA00023273"/>
    </source>
</evidence>
<comment type="subcellular location">
    <subcellularLocation>
        <location evidence="1">Cytoplasm</location>
        <location evidence="1">Cytoskeleton</location>
        <location evidence="1">Flagellum axoneme</location>
    </subcellularLocation>
</comment>
<keyword evidence="14" id="KW-0206">Cytoskeleton</keyword>
<evidence type="ECO:0000256" key="2">
    <source>
        <dbReference type="ARBA" id="ARBA00008887"/>
    </source>
</evidence>
<comment type="similarity">
    <text evidence="2">Belongs to the dynein heavy chain family.</text>
</comment>
<organism evidence="19 20">
    <name type="scientific">Apatococcus fuscideae</name>
    <dbReference type="NCBI Taxonomy" id="2026836"/>
    <lineage>
        <taxon>Eukaryota</taxon>
        <taxon>Viridiplantae</taxon>
        <taxon>Chlorophyta</taxon>
        <taxon>core chlorophytes</taxon>
        <taxon>Trebouxiophyceae</taxon>
        <taxon>Chlorellales</taxon>
        <taxon>Chlorellaceae</taxon>
        <taxon>Apatococcus</taxon>
    </lineage>
</organism>
<dbReference type="Gene3D" id="1.20.920.20">
    <property type="match status" value="1"/>
</dbReference>
<evidence type="ECO:0000313" key="19">
    <source>
        <dbReference type="EMBL" id="KAK9864920.1"/>
    </source>
</evidence>
<dbReference type="Pfam" id="PF12780">
    <property type="entry name" value="AAA_8"/>
    <property type="match status" value="1"/>
</dbReference>
<dbReference type="InterPro" id="IPR043157">
    <property type="entry name" value="Dynein_AAA1S"/>
</dbReference>
<dbReference type="PANTHER" id="PTHR45703:SF36">
    <property type="entry name" value="DYNEIN HEAVY CHAIN, CYTOPLASMIC"/>
    <property type="match status" value="1"/>
</dbReference>
<keyword evidence="9" id="KW-0282">Flagellum</keyword>
<name>A0AAW1T862_9CHLO</name>
<dbReference type="Gene3D" id="1.20.920.30">
    <property type="match status" value="1"/>
</dbReference>
<feature type="domain" description="AAA+ ATPase" evidence="18">
    <location>
        <begin position="1336"/>
        <end position="1473"/>
    </location>
</feature>
<dbReference type="Pfam" id="PF12781">
    <property type="entry name" value="AAA_9"/>
    <property type="match status" value="1"/>
</dbReference>
<evidence type="ECO:0000256" key="9">
    <source>
        <dbReference type="ARBA" id="ARBA00022846"/>
    </source>
</evidence>
<feature type="domain" description="AAA+ ATPase" evidence="18">
    <location>
        <begin position="1617"/>
        <end position="1753"/>
    </location>
</feature>
<dbReference type="Gene3D" id="3.20.180.20">
    <property type="entry name" value="Dynein heavy chain, N-terminal domain 2"/>
    <property type="match status" value="1"/>
</dbReference>
<evidence type="ECO:0000256" key="16">
    <source>
        <dbReference type="SAM" id="Coils"/>
    </source>
</evidence>
<dbReference type="GO" id="GO:0051959">
    <property type="term" value="F:dynein light intermediate chain binding"/>
    <property type="evidence" value="ECO:0007669"/>
    <property type="project" value="InterPro"/>
</dbReference>
<evidence type="ECO:0000256" key="3">
    <source>
        <dbReference type="ARBA" id="ARBA00022490"/>
    </source>
</evidence>
<evidence type="ECO:0000256" key="13">
    <source>
        <dbReference type="ARBA" id="ARBA00023175"/>
    </source>
</evidence>
<dbReference type="GO" id="GO:0045505">
    <property type="term" value="F:dynein intermediate chain binding"/>
    <property type="evidence" value="ECO:0007669"/>
    <property type="project" value="InterPro"/>
</dbReference>
<dbReference type="Gene3D" id="1.10.8.710">
    <property type="match status" value="1"/>
</dbReference>
<dbReference type="Pfam" id="PF12777">
    <property type="entry name" value="MT"/>
    <property type="match status" value="1"/>
</dbReference>
<evidence type="ECO:0000256" key="4">
    <source>
        <dbReference type="ARBA" id="ARBA00022701"/>
    </source>
</evidence>
<keyword evidence="20" id="KW-1185">Reference proteome</keyword>
<dbReference type="InterPro" id="IPR042222">
    <property type="entry name" value="Dynein_2_N"/>
</dbReference>
<dbReference type="FunFam" id="3.40.50.300:FF:000049">
    <property type="entry name" value="Dynein, axonemal, heavy chain 5"/>
    <property type="match status" value="1"/>
</dbReference>
<dbReference type="GO" id="GO:0007018">
    <property type="term" value="P:microtubule-based movement"/>
    <property type="evidence" value="ECO:0007669"/>
    <property type="project" value="InterPro"/>
</dbReference>
<keyword evidence="11 16" id="KW-0175">Coiled coil</keyword>
<dbReference type="Gene3D" id="6.10.140.1060">
    <property type="match status" value="1"/>
</dbReference>
<protein>
    <recommendedName>
        <fullName evidence="18">AAA+ ATPase domain-containing protein</fullName>
    </recommendedName>
</protein>
<evidence type="ECO:0000256" key="11">
    <source>
        <dbReference type="ARBA" id="ARBA00023054"/>
    </source>
</evidence>
<dbReference type="EMBL" id="JALJOV010000302">
    <property type="protein sequence ID" value="KAK9864920.1"/>
    <property type="molecule type" value="Genomic_DNA"/>
</dbReference>
<keyword evidence="10" id="KW-0243">Dynein</keyword>
<dbReference type="GO" id="GO:0030286">
    <property type="term" value="C:dynein complex"/>
    <property type="evidence" value="ECO:0007669"/>
    <property type="project" value="UniProtKB-KW"/>
</dbReference>
<feature type="coiled-coil region" evidence="16">
    <location>
        <begin position="2620"/>
        <end position="2671"/>
    </location>
</feature>
<keyword evidence="4" id="KW-0493">Microtubule</keyword>
<dbReference type="Gene3D" id="1.20.58.1120">
    <property type="match status" value="1"/>
</dbReference>
<dbReference type="Pfam" id="PF08393">
    <property type="entry name" value="DHC_N2"/>
    <property type="match status" value="1"/>
</dbReference>
<evidence type="ECO:0000256" key="5">
    <source>
        <dbReference type="ARBA" id="ARBA00022737"/>
    </source>
</evidence>
<dbReference type="InterPro" id="IPR013602">
    <property type="entry name" value="Dynein_heavy_linker"/>
</dbReference>
<keyword evidence="5" id="KW-0677">Repeat</keyword>
<evidence type="ECO:0000256" key="17">
    <source>
        <dbReference type="SAM" id="MobiDB-lite"/>
    </source>
</evidence>
<feature type="region of interest" description="Disordered" evidence="17">
    <location>
        <begin position="33"/>
        <end position="78"/>
    </location>
</feature>
<dbReference type="FunFam" id="3.20.180.20:FF:000001">
    <property type="entry name" value="Dynein axonemal heavy chain 5"/>
    <property type="match status" value="1"/>
</dbReference>
<dbReference type="GO" id="GO:0005929">
    <property type="term" value="C:cilium"/>
    <property type="evidence" value="ECO:0007669"/>
    <property type="project" value="UniProtKB-ARBA"/>
</dbReference>
<dbReference type="InterPro" id="IPR041466">
    <property type="entry name" value="Dynein_AAA5_ext"/>
</dbReference>
<keyword evidence="8" id="KW-0067">ATP-binding</keyword>
<proteinExistence type="inferred from homology"/>
<dbReference type="Pfam" id="PF12775">
    <property type="entry name" value="AAA_7"/>
    <property type="match status" value="1"/>
</dbReference>
<keyword evidence="6" id="KW-0547">Nucleotide-binding</keyword>
<dbReference type="InterPro" id="IPR003593">
    <property type="entry name" value="AAA+_ATPase"/>
</dbReference>
<dbReference type="InterPro" id="IPR026983">
    <property type="entry name" value="DHC"/>
</dbReference>
<dbReference type="FunFam" id="1.20.140.100:FF:000001">
    <property type="entry name" value="dynein heavy chain 17, axonemal"/>
    <property type="match status" value="1"/>
</dbReference>
<evidence type="ECO:0000256" key="8">
    <source>
        <dbReference type="ARBA" id="ARBA00022840"/>
    </source>
</evidence>
<evidence type="ECO:0000256" key="10">
    <source>
        <dbReference type="ARBA" id="ARBA00023017"/>
    </source>
</evidence>
<evidence type="ECO:0000256" key="6">
    <source>
        <dbReference type="ARBA" id="ARBA00022741"/>
    </source>
</evidence>
<dbReference type="Gene3D" id="1.10.472.130">
    <property type="match status" value="1"/>
</dbReference>
<keyword evidence="12" id="KW-0969">Cilium</keyword>
<evidence type="ECO:0000256" key="14">
    <source>
        <dbReference type="ARBA" id="ARBA00023212"/>
    </source>
</evidence>
<dbReference type="InterPro" id="IPR041589">
    <property type="entry name" value="DNAH3_AAA_lid_1"/>
</dbReference>
<dbReference type="Gene3D" id="1.20.140.100">
    <property type="entry name" value="Dynein heavy chain, N-terminal domain 2"/>
    <property type="match status" value="1"/>
</dbReference>
<gene>
    <name evidence="19" type="ORF">WJX84_000500</name>
</gene>
<dbReference type="Proteomes" id="UP001485043">
    <property type="component" value="Unassembled WGS sequence"/>
</dbReference>
<dbReference type="GO" id="GO:0005524">
    <property type="term" value="F:ATP binding"/>
    <property type="evidence" value="ECO:0007669"/>
    <property type="project" value="UniProtKB-KW"/>
</dbReference>
<evidence type="ECO:0000256" key="12">
    <source>
        <dbReference type="ARBA" id="ARBA00023069"/>
    </source>
</evidence>
<dbReference type="FunFam" id="1.20.920.20:FF:000001">
    <property type="entry name" value="dynein heavy chain 2, axonemal"/>
    <property type="match status" value="1"/>
</dbReference>
<accession>A0AAW1T862</accession>
<reference evidence="19 20" key="1">
    <citation type="journal article" date="2024" name="Nat. Commun.">
        <title>Phylogenomics reveals the evolutionary origins of lichenization in chlorophyte algae.</title>
        <authorList>
            <person name="Puginier C."/>
            <person name="Libourel C."/>
            <person name="Otte J."/>
            <person name="Skaloud P."/>
            <person name="Haon M."/>
            <person name="Grisel S."/>
            <person name="Petersen M."/>
            <person name="Berrin J.G."/>
            <person name="Delaux P.M."/>
            <person name="Dal Grande F."/>
            <person name="Keller J."/>
        </authorList>
    </citation>
    <scope>NUCLEOTIDE SEQUENCE [LARGE SCALE GENOMIC DNA]</scope>
    <source>
        <strain evidence="19 20">SAG 2523</strain>
    </source>
</reference>
<comment type="caution">
    <text evidence="19">The sequence shown here is derived from an EMBL/GenBank/DDBJ whole genome shotgun (WGS) entry which is preliminary data.</text>
</comment>
<feature type="domain" description="AAA+ ATPase" evidence="18">
    <location>
        <begin position="1954"/>
        <end position="2107"/>
    </location>
</feature>
<dbReference type="InterPro" id="IPR042228">
    <property type="entry name" value="Dynein_linker_3"/>
</dbReference>
<keyword evidence="15" id="KW-0966">Cell projection</keyword>
<keyword evidence="3" id="KW-0963">Cytoplasm</keyword>
<dbReference type="FunFam" id="1.10.8.710:FF:000001">
    <property type="entry name" value="Dynein axonemal heavy chain 2"/>
    <property type="match status" value="1"/>
</dbReference>